<proteinExistence type="predicted"/>
<comment type="caution">
    <text evidence="2">The sequence shown here is derived from an EMBL/GenBank/DDBJ whole genome shotgun (WGS) entry which is preliminary data.</text>
</comment>
<evidence type="ECO:0000313" key="2">
    <source>
        <dbReference type="EMBL" id="TQM43374.1"/>
    </source>
</evidence>
<dbReference type="AlphaFoldDB" id="A0A543GBJ3"/>
<gene>
    <name evidence="2" type="ORF">FB388_0719</name>
</gene>
<name>A0A543GBJ3_9PSEU</name>
<dbReference type="EMBL" id="VFPH01000001">
    <property type="protein sequence ID" value="TQM43374.1"/>
    <property type="molecule type" value="Genomic_DNA"/>
</dbReference>
<feature type="region of interest" description="Disordered" evidence="1">
    <location>
        <begin position="165"/>
        <end position="184"/>
    </location>
</feature>
<keyword evidence="3" id="KW-1185">Reference proteome</keyword>
<sequence>MTVMDDRLREHATEIVPGDRSGGPSTSQTIMVSSLSTLLQLLPPEAPANSYRIAVIDENVLGKRTAGAREWAFRQLRRFYVLDPASLLFRALRDLWPDPEPDRPLLAMLCAMARDPVLRASAPMVLASDIGTVIGPDDFEKMIDETFPGAYRASTRRGTAQKLASSWQQSGHLDAQTPSRKIRARATSSPSTLAYALLLGHLQGVRGAALLETPWAQVLDQPRSRLVDLGVAASQRGMLEFRHAGGLIDVSFHELLRPFDDDGQLHL</sequence>
<feature type="compositionally biased region" description="Polar residues" evidence="1">
    <location>
        <begin position="165"/>
        <end position="179"/>
    </location>
</feature>
<organism evidence="2 3">
    <name type="scientific">Pseudonocardia cypriaca</name>
    <dbReference type="NCBI Taxonomy" id="882449"/>
    <lineage>
        <taxon>Bacteria</taxon>
        <taxon>Bacillati</taxon>
        <taxon>Actinomycetota</taxon>
        <taxon>Actinomycetes</taxon>
        <taxon>Pseudonocardiales</taxon>
        <taxon>Pseudonocardiaceae</taxon>
        <taxon>Pseudonocardia</taxon>
    </lineage>
</organism>
<protein>
    <submittedName>
        <fullName evidence="2">Uncharacterized protein</fullName>
    </submittedName>
</protein>
<reference evidence="2 3" key="1">
    <citation type="submission" date="2019-06" db="EMBL/GenBank/DDBJ databases">
        <title>Sequencing the genomes of 1000 actinobacteria strains.</title>
        <authorList>
            <person name="Klenk H.-P."/>
        </authorList>
    </citation>
    <scope>NUCLEOTIDE SEQUENCE [LARGE SCALE GENOMIC DNA]</scope>
    <source>
        <strain evidence="2 3">DSM 45511</strain>
    </source>
</reference>
<evidence type="ECO:0000313" key="3">
    <source>
        <dbReference type="Proteomes" id="UP000319818"/>
    </source>
</evidence>
<dbReference type="Proteomes" id="UP000319818">
    <property type="component" value="Unassembled WGS sequence"/>
</dbReference>
<evidence type="ECO:0000256" key="1">
    <source>
        <dbReference type="SAM" id="MobiDB-lite"/>
    </source>
</evidence>
<accession>A0A543GBJ3</accession>
<dbReference type="RefSeq" id="WP_142096813.1">
    <property type="nucleotide sequence ID" value="NZ_VFPH01000001.1"/>
</dbReference>
<dbReference type="OrthoDB" id="69057at2"/>